<accession>A0ABT1RSQ0</accession>
<organism evidence="2 3">
    <name type="scientific">Anaerovorax odorimutans</name>
    <dbReference type="NCBI Taxonomy" id="109327"/>
    <lineage>
        <taxon>Bacteria</taxon>
        <taxon>Bacillati</taxon>
        <taxon>Bacillota</taxon>
        <taxon>Clostridia</taxon>
        <taxon>Peptostreptococcales</taxon>
        <taxon>Anaerovoracaceae</taxon>
        <taxon>Anaerovorax</taxon>
    </lineage>
</organism>
<feature type="compositionally biased region" description="Polar residues" evidence="1">
    <location>
        <begin position="152"/>
        <end position="170"/>
    </location>
</feature>
<evidence type="ECO:0000256" key="1">
    <source>
        <dbReference type="SAM" id="MobiDB-lite"/>
    </source>
</evidence>
<dbReference type="EMBL" id="JANFXK010000022">
    <property type="protein sequence ID" value="MCQ4638207.1"/>
    <property type="molecule type" value="Genomic_DNA"/>
</dbReference>
<sequence length="170" mass="19555">MGIDLIVPLFIPACNKITCILLPTYNWYFKHNLRAVWQEDDLALFALKLGQSGQNMWVCGFHGSIFLKLPLRIDRQGEETLKKDPLWSNFLDKRSGNDLARYNAKAGRRFLSSERCPPLTKNAGPVTYPDFFKKLRTFQRSCGLRNGRQHKSSFSTVSSPREPTTLRNFV</sequence>
<proteinExistence type="predicted"/>
<name>A0ABT1RSQ0_9FIRM</name>
<keyword evidence="3" id="KW-1185">Reference proteome</keyword>
<comment type="caution">
    <text evidence="2">The sequence shown here is derived from an EMBL/GenBank/DDBJ whole genome shotgun (WGS) entry which is preliminary data.</text>
</comment>
<protein>
    <submittedName>
        <fullName evidence="2">Uncharacterized protein</fullName>
    </submittedName>
</protein>
<evidence type="ECO:0000313" key="3">
    <source>
        <dbReference type="Proteomes" id="UP001524502"/>
    </source>
</evidence>
<dbReference type="Proteomes" id="UP001524502">
    <property type="component" value="Unassembled WGS sequence"/>
</dbReference>
<reference evidence="2 3" key="1">
    <citation type="submission" date="2022-06" db="EMBL/GenBank/DDBJ databases">
        <title>Isolation of gut microbiota from human fecal samples.</title>
        <authorList>
            <person name="Pamer E.G."/>
            <person name="Barat B."/>
            <person name="Waligurski E."/>
            <person name="Medina S."/>
            <person name="Paddock L."/>
            <person name="Mostad J."/>
        </authorList>
    </citation>
    <scope>NUCLEOTIDE SEQUENCE [LARGE SCALE GENOMIC DNA]</scope>
    <source>
        <strain evidence="2 3">SL.3.17</strain>
    </source>
</reference>
<gene>
    <name evidence="2" type="ORF">NE619_15840</name>
</gene>
<feature type="region of interest" description="Disordered" evidence="1">
    <location>
        <begin position="146"/>
        <end position="170"/>
    </location>
</feature>
<evidence type="ECO:0000313" key="2">
    <source>
        <dbReference type="EMBL" id="MCQ4638207.1"/>
    </source>
</evidence>